<keyword evidence="1" id="KW-0807">Transducer</keyword>
<evidence type="ECO:0000313" key="5">
    <source>
        <dbReference type="Proteomes" id="UP000550707"/>
    </source>
</evidence>
<organism evidence="4 5">
    <name type="scientific">Molossus molossus</name>
    <name type="common">Pallas' mastiff bat</name>
    <name type="synonym">Vespertilio molossus</name>
    <dbReference type="NCBI Taxonomy" id="27622"/>
    <lineage>
        <taxon>Eukaryota</taxon>
        <taxon>Metazoa</taxon>
        <taxon>Chordata</taxon>
        <taxon>Craniata</taxon>
        <taxon>Vertebrata</taxon>
        <taxon>Euteleostomi</taxon>
        <taxon>Mammalia</taxon>
        <taxon>Eutheria</taxon>
        <taxon>Laurasiatheria</taxon>
        <taxon>Chiroptera</taxon>
        <taxon>Yangochiroptera</taxon>
        <taxon>Molossidae</taxon>
        <taxon>Molossus</taxon>
    </lineage>
</organism>
<keyword evidence="5" id="KW-1185">Reference proteome</keyword>
<dbReference type="PANTHER" id="PTHR48001">
    <property type="entry name" value="OLFACTORY RECEPTOR"/>
    <property type="match status" value="1"/>
</dbReference>
<keyword evidence="3" id="KW-1133">Transmembrane helix</keyword>
<evidence type="ECO:0000256" key="1">
    <source>
        <dbReference type="ARBA" id="ARBA00023040"/>
    </source>
</evidence>
<comment type="caution">
    <text evidence="4">The sequence shown here is derived from an EMBL/GenBank/DDBJ whole genome shotgun (WGS) entry which is preliminary data.</text>
</comment>
<gene>
    <name evidence="4" type="ORF">HJG59_010083</name>
</gene>
<feature type="transmembrane region" description="Helical" evidence="3">
    <location>
        <begin position="25"/>
        <end position="49"/>
    </location>
</feature>
<dbReference type="SUPFAM" id="SSF81321">
    <property type="entry name" value="Family A G protein-coupled receptor-like"/>
    <property type="match status" value="1"/>
</dbReference>
<sequence length="157" mass="17325">MASAISHTVSEFIPSGPPRRWERQVFLFSMFFVTYFLPLFGNMAMTWAVRWDHQLHTPMYILLADRSFLGICYVSPDVPNMLASSLSQAQTSPSLGGHSECLFLSIMAMTGPWAAPCSLTVRTEILQQPGHFLLGGPFPLVSGPVISLPSYPLVACM</sequence>
<keyword evidence="3" id="KW-0812">Transmembrane</keyword>
<keyword evidence="2" id="KW-0675">Receptor</keyword>
<dbReference type="InParanoid" id="A0A7J8BYK8"/>
<dbReference type="EMBL" id="JACASF010000022">
    <property type="protein sequence ID" value="KAF6403685.1"/>
    <property type="molecule type" value="Genomic_DNA"/>
</dbReference>
<keyword evidence="3" id="KW-0472">Membrane</keyword>
<keyword evidence="1" id="KW-0297">G-protein coupled receptor</keyword>
<evidence type="ECO:0000256" key="2">
    <source>
        <dbReference type="ARBA" id="ARBA00023170"/>
    </source>
</evidence>
<dbReference type="AlphaFoldDB" id="A0A7J8BYK8"/>
<evidence type="ECO:0000256" key="3">
    <source>
        <dbReference type="SAM" id="Phobius"/>
    </source>
</evidence>
<evidence type="ECO:0000313" key="4">
    <source>
        <dbReference type="EMBL" id="KAF6403685.1"/>
    </source>
</evidence>
<dbReference type="Proteomes" id="UP000550707">
    <property type="component" value="Unassembled WGS sequence"/>
</dbReference>
<accession>A0A7J8BYK8</accession>
<dbReference type="Gene3D" id="1.20.1070.10">
    <property type="entry name" value="Rhodopsin 7-helix transmembrane proteins"/>
    <property type="match status" value="1"/>
</dbReference>
<dbReference type="GO" id="GO:0004930">
    <property type="term" value="F:G protein-coupled receptor activity"/>
    <property type="evidence" value="ECO:0007669"/>
    <property type="project" value="UniProtKB-KW"/>
</dbReference>
<name>A0A7J8BYK8_MOLMO</name>
<proteinExistence type="predicted"/>
<reference evidence="4 5" key="1">
    <citation type="journal article" date="2020" name="Nature">
        <title>Six reference-quality genomes reveal evolution of bat adaptations.</title>
        <authorList>
            <person name="Jebb D."/>
            <person name="Huang Z."/>
            <person name="Pippel M."/>
            <person name="Hughes G.M."/>
            <person name="Lavrichenko K."/>
            <person name="Devanna P."/>
            <person name="Winkler S."/>
            <person name="Jermiin L.S."/>
            <person name="Skirmuntt E.C."/>
            <person name="Katzourakis A."/>
            <person name="Burkitt-Gray L."/>
            <person name="Ray D.A."/>
            <person name="Sullivan K.A.M."/>
            <person name="Roscito J.G."/>
            <person name="Kirilenko B.M."/>
            <person name="Davalos L.M."/>
            <person name="Corthals A.P."/>
            <person name="Power M.L."/>
            <person name="Jones G."/>
            <person name="Ransome R.D."/>
            <person name="Dechmann D.K.N."/>
            <person name="Locatelli A.G."/>
            <person name="Puechmaille S.J."/>
            <person name="Fedrigo O."/>
            <person name="Jarvis E.D."/>
            <person name="Hiller M."/>
            <person name="Vernes S.C."/>
            <person name="Myers E.W."/>
            <person name="Teeling E.C."/>
        </authorList>
    </citation>
    <scope>NUCLEOTIDE SEQUENCE [LARGE SCALE GENOMIC DNA]</scope>
    <source>
        <strain evidence="4">MMolMol1</strain>
        <tissue evidence="4">Muscle</tissue>
    </source>
</reference>
<protein>
    <submittedName>
        <fullName evidence="4">Uncharacterized protein</fullName>
    </submittedName>
</protein>